<dbReference type="EMBL" id="KK100566">
    <property type="protein sequence ID" value="KIZ05041.1"/>
    <property type="molecule type" value="Genomic_DNA"/>
</dbReference>
<organism evidence="2 3">
    <name type="scientific">Monoraphidium neglectum</name>
    <dbReference type="NCBI Taxonomy" id="145388"/>
    <lineage>
        <taxon>Eukaryota</taxon>
        <taxon>Viridiplantae</taxon>
        <taxon>Chlorophyta</taxon>
        <taxon>core chlorophytes</taxon>
        <taxon>Chlorophyceae</taxon>
        <taxon>CS clade</taxon>
        <taxon>Sphaeropleales</taxon>
        <taxon>Selenastraceae</taxon>
        <taxon>Monoraphidium</taxon>
    </lineage>
</organism>
<dbReference type="Pfam" id="PF04437">
    <property type="entry name" value="RINT1_TIP1"/>
    <property type="match status" value="1"/>
</dbReference>
<dbReference type="KEGG" id="mng:MNEG_2918"/>
<dbReference type="RefSeq" id="XP_013904060.1">
    <property type="nucleotide sequence ID" value="XM_014048606.1"/>
</dbReference>
<dbReference type="AlphaFoldDB" id="A0A0D2NJI7"/>
<dbReference type="OrthoDB" id="546510at2759"/>
<keyword evidence="3" id="KW-1185">Reference proteome</keyword>
<dbReference type="GO" id="GO:0006888">
    <property type="term" value="P:endoplasmic reticulum to Golgi vesicle-mediated transport"/>
    <property type="evidence" value="ECO:0007669"/>
    <property type="project" value="InterPro"/>
</dbReference>
<dbReference type="STRING" id="145388.A0A0D2NJI7"/>
<sequence>MYSAALRQSEALAARGSAAVAAETDGGGGGGSGERGAGSGAVPAALREWEGDLGRRLQACLGKLRGALSCRIEAHLGACGWPPPVSGASSSGGDGSSGGGGLALEGAAQGDITALHQLMVALTRLQLVEERSGFEAAEQSGQPLAALAGPSAPLLWAAQLLAAPLGEKLGALFDNTAPAGRLDRPAWLFQTVVRLAKEYGPQLEVFQSLVDEAGLGGGRYLFGAEFARALREAAKQLLRGRKLPALLEAEDGELWLTWVDAMIDFDTKMAPPLGVIGAGGPASMTSKADGPPLPLPLLRCGALGVLGEREEWMDAWLSSEGGAALRALEGVLYSPGAWDSAPSLQLSFDAEDQPAWRCEFYPPAAAEGAVSLAAGQLLPRAHNFPSDEAQDRYLNFLAADVLGGAHSTVVRTLQQADLFRDAKHHATWMRKACVCVCFCHYLEHHLEDMALTIAEIFERRAEAAQTLDAHSERHQQQQQQQQQQQRQDGASSQTAPGSGGGEKASAAAAATAARRLLSKPLGDFASARREWTLKVAKAVAQGFLQHAQGYMADPAPFKDPDPSAADAAVVSAGLVDGLQWLQGALAALAAQLDRDCFRDCLRAAAAAINRELYNGVATEMLFSPAGARQLAVDVGALLRLFQPYSWRSPRAYFPELLDAVALLTIEHPRATDELQRALGRDGRGPGAAEALREAGVRVLDAEQAAAILSLKL</sequence>
<dbReference type="PANTHER" id="PTHR13520:SF0">
    <property type="entry name" value="RAD50-INTERACTING PROTEIN 1"/>
    <property type="match status" value="1"/>
</dbReference>
<feature type="region of interest" description="Disordered" evidence="1">
    <location>
        <begin position="21"/>
        <end position="41"/>
    </location>
</feature>
<dbReference type="GO" id="GO:0006890">
    <property type="term" value="P:retrograde vesicle-mediated transport, Golgi to endoplasmic reticulum"/>
    <property type="evidence" value="ECO:0007669"/>
    <property type="project" value="InterPro"/>
</dbReference>
<dbReference type="GO" id="GO:0060628">
    <property type="term" value="P:regulation of ER to Golgi vesicle-mediated transport"/>
    <property type="evidence" value="ECO:0007669"/>
    <property type="project" value="TreeGrafter"/>
</dbReference>
<evidence type="ECO:0000313" key="2">
    <source>
        <dbReference type="EMBL" id="KIZ05041.1"/>
    </source>
</evidence>
<accession>A0A0D2NJI7</accession>
<dbReference type="GO" id="GO:0070939">
    <property type="term" value="C:Dsl1/NZR complex"/>
    <property type="evidence" value="ECO:0007669"/>
    <property type="project" value="InterPro"/>
</dbReference>
<protein>
    <submittedName>
        <fullName evidence="2">Uncharacterized protein</fullName>
    </submittedName>
</protein>
<feature type="compositionally biased region" description="Gly residues" evidence="1">
    <location>
        <begin position="25"/>
        <end position="39"/>
    </location>
</feature>
<gene>
    <name evidence="2" type="ORF">MNEG_2918</name>
</gene>
<dbReference type="GeneID" id="25735796"/>
<reference evidence="2 3" key="1">
    <citation type="journal article" date="2013" name="BMC Genomics">
        <title>Reconstruction of the lipid metabolism for the microalga Monoraphidium neglectum from its genome sequence reveals characteristics suitable for biofuel production.</title>
        <authorList>
            <person name="Bogen C."/>
            <person name="Al-Dilaimi A."/>
            <person name="Albersmeier A."/>
            <person name="Wichmann J."/>
            <person name="Grundmann M."/>
            <person name="Rupp O."/>
            <person name="Lauersen K.J."/>
            <person name="Blifernez-Klassen O."/>
            <person name="Kalinowski J."/>
            <person name="Goesmann A."/>
            <person name="Mussgnug J.H."/>
            <person name="Kruse O."/>
        </authorList>
    </citation>
    <scope>NUCLEOTIDE SEQUENCE [LARGE SCALE GENOMIC DNA]</scope>
    <source>
        <strain evidence="2 3">SAG 48.87</strain>
    </source>
</reference>
<feature type="region of interest" description="Disordered" evidence="1">
    <location>
        <begin position="464"/>
        <end position="505"/>
    </location>
</feature>
<proteinExistence type="predicted"/>
<evidence type="ECO:0000313" key="3">
    <source>
        <dbReference type="Proteomes" id="UP000054498"/>
    </source>
</evidence>
<dbReference type="InterPro" id="IPR007528">
    <property type="entry name" value="RINT1_Tip20"/>
</dbReference>
<feature type="compositionally biased region" description="Low complexity" evidence="1">
    <location>
        <begin position="476"/>
        <end position="487"/>
    </location>
</feature>
<dbReference type="PANTHER" id="PTHR13520">
    <property type="entry name" value="RAD50-INTERACTING PROTEIN 1 RINT-1"/>
    <property type="match status" value="1"/>
</dbReference>
<name>A0A0D2NJI7_9CHLO</name>
<evidence type="ECO:0000256" key="1">
    <source>
        <dbReference type="SAM" id="MobiDB-lite"/>
    </source>
</evidence>
<dbReference type="Proteomes" id="UP000054498">
    <property type="component" value="Unassembled WGS sequence"/>
</dbReference>